<comment type="catalytic activity">
    <reaction evidence="7 8">
        <text>shikimate + NADP(+) = 3-dehydroshikimate + NADPH + H(+)</text>
        <dbReference type="Rhea" id="RHEA:17737"/>
        <dbReference type="ChEBI" id="CHEBI:15378"/>
        <dbReference type="ChEBI" id="CHEBI:16630"/>
        <dbReference type="ChEBI" id="CHEBI:36208"/>
        <dbReference type="ChEBI" id="CHEBI:57783"/>
        <dbReference type="ChEBI" id="CHEBI:58349"/>
        <dbReference type="EC" id="1.1.1.25"/>
    </reaction>
</comment>
<dbReference type="PANTHER" id="PTHR21089:SF1">
    <property type="entry name" value="BIFUNCTIONAL 3-DEHYDROQUINATE DEHYDRATASE_SHIKIMATE DEHYDROGENASE, CHLOROPLASTIC"/>
    <property type="match status" value="1"/>
</dbReference>
<dbReference type="UniPathway" id="UPA00053">
    <property type="reaction ID" value="UER00087"/>
</dbReference>
<keyword evidence="5 8" id="KW-0560">Oxidoreductase</keyword>
<dbReference type="GO" id="GO:0050661">
    <property type="term" value="F:NADP binding"/>
    <property type="evidence" value="ECO:0007669"/>
    <property type="project" value="InterPro"/>
</dbReference>
<dbReference type="InterPro" id="IPR036291">
    <property type="entry name" value="NAD(P)-bd_dom_sf"/>
</dbReference>
<dbReference type="CDD" id="cd01065">
    <property type="entry name" value="NAD_bind_Shikimate_DH"/>
    <property type="match status" value="1"/>
</dbReference>
<dbReference type="Proteomes" id="UP000297737">
    <property type="component" value="Unassembled WGS sequence"/>
</dbReference>
<comment type="caution">
    <text evidence="10">The sequence shown here is derived from an EMBL/GenBank/DDBJ whole genome shotgun (WGS) entry which is preliminary data.</text>
</comment>
<dbReference type="InterPro" id="IPR011342">
    <property type="entry name" value="Shikimate_DH"/>
</dbReference>
<dbReference type="SUPFAM" id="SSF51735">
    <property type="entry name" value="NAD(P)-binding Rossmann-fold domains"/>
    <property type="match status" value="1"/>
</dbReference>
<feature type="active site" description="Proton acceptor" evidence="8">
    <location>
        <position position="68"/>
    </location>
</feature>
<dbReference type="EMBL" id="SIHO01000004">
    <property type="protein sequence ID" value="TFU00320.1"/>
    <property type="molecule type" value="Genomic_DNA"/>
</dbReference>
<comment type="subunit">
    <text evidence="8">Homodimer.</text>
</comment>
<evidence type="ECO:0000256" key="5">
    <source>
        <dbReference type="ARBA" id="ARBA00023002"/>
    </source>
</evidence>
<feature type="binding site" evidence="8">
    <location>
        <position position="211"/>
    </location>
    <ligand>
        <name>NADP(+)</name>
        <dbReference type="ChEBI" id="CHEBI:58349"/>
    </ligand>
</feature>
<dbReference type="AlphaFoldDB" id="A0A4Y9EKD4"/>
<dbReference type="RefSeq" id="WP_135247080.1">
    <property type="nucleotide sequence ID" value="NZ_SIHO01000004.1"/>
</dbReference>
<feature type="binding site" evidence="8">
    <location>
        <position position="213"/>
    </location>
    <ligand>
        <name>shikimate</name>
        <dbReference type="ChEBI" id="CHEBI:36208"/>
    </ligand>
</feature>
<dbReference type="InterPro" id="IPR022893">
    <property type="entry name" value="Shikimate_DH_fam"/>
</dbReference>
<evidence type="ECO:0000256" key="8">
    <source>
        <dbReference type="HAMAP-Rule" id="MF_00222"/>
    </source>
</evidence>
<evidence type="ECO:0000256" key="4">
    <source>
        <dbReference type="ARBA" id="ARBA00022857"/>
    </source>
</evidence>
<keyword evidence="4 8" id="KW-0521">NADP</keyword>
<dbReference type="NCBIfam" id="TIGR00507">
    <property type="entry name" value="aroE"/>
    <property type="match status" value="1"/>
</dbReference>
<sequence>MILPPSAGVIGWPVAHSKSPRIHRFWLAKLGLDGDYSRFPVHPDNLGTAIRALPALGLRGVNVTIPHKVAVMAHLDRIDAGAAAVGAVNTVHATADGLVGYNTDVAGIAGPIAHLALAGRPVVILGAGGAARAALAVARELGGPVTLVNRSADRATALLAEMQTVGTVQVPGTTLPAAALLINATSLGMTGQPPLDIDLAPLSPDACVFDCVYAPLDTPLLKAARARGLATIDGLSMLIGQAAAAFALFYGAEAPRMHDAELRALLTK</sequence>
<gene>
    <name evidence="8 10" type="primary">aroE</name>
    <name evidence="10" type="ORF">EUV02_14790</name>
</gene>
<feature type="binding site" evidence="8">
    <location>
        <position position="241"/>
    </location>
    <ligand>
        <name>shikimate</name>
        <dbReference type="ChEBI" id="CHEBI:36208"/>
    </ligand>
</feature>
<evidence type="ECO:0000259" key="9">
    <source>
        <dbReference type="Pfam" id="PF08501"/>
    </source>
</evidence>
<dbReference type="GO" id="GO:0009073">
    <property type="term" value="P:aromatic amino acid family biosynthetic process"/>
    <property type="evidence" value="ECO:0007669"/>
    <property type="project" value="UniProtKB-KW"/>
</dbReference>
<dbReference type="OrthoDB" id="9792692at2"/>
<evidence type="ECO:0000256" key="7">
    <source>
        <dbReference type="ARBA" id="ARBA00049442"/>
    </source>
</evidence>
<dbReference type="SUPFAM" id="SSF53223">
    <property type="entry name" value="Aminoacid dehydrogenase-like, N-terminal domain"/>
    <property type="match status" value="1"/>
</dbReference>
<feature type="domain" description="Shikimate dehydrogenase substrate binding N-terminal" evidence="9">
    <location>
        <begin position="9"/>
        <end position="91"/>
    </location>
</feature>
<evidence type="ECO:0000256" key="3">
    <source>
        <dbReference type="ARBA" id="ARBA00022605"/>
    </source>
</evidence>
<feature type="binding site" evidence="8">
    <location>
        <position position="234"/>
    </location>
    <ligand>
        <name>NADP(+)</name>
        <dbReference type="ChEBI" id="CHEBI:58349"/>
    </ligand>
</feature>
<feature type="binding site" evidence="8">
    <location>
        <position position="64"/>
    </location>
    <ligand>
        <name>shikimate</name>
        <dbReference type="ChEBI" id="CHEBI:36208"/>
    </ligand>
</feature>
<dbReference type="GO" id="GO:0005829">
    <property type="term" value="C:cytosol"/>
    <property type="evidence" value="ECO:0007669"/>
    <property type="project" value="TreeGrafter"/>
</dbReference>
<dbReference type="Pfam" id="PF08501">
    <property type="entry name" value="Shikimate_dh_N"/>
    <property type="match status" value="1"/>
</dbReference>
<keyword evidence="3 8" id="KW-0028">Amino-acid biosynthesis</keyword>
<feature type="binding site" evidence="8">
    <location>
        <begin position="17"/>
        <end position="19"/>
    </location>
    <ligand>
        <name>shikimate</name>
        <dbReference type="ChEBI" id="CHEBI:36208"/>
    </ligand>
</feature>
<comment type="caution">
    <text evidence="8">Lacks conserved residue(s) required for the propagation of feature annotation.</text>
</comment>
<dbReference type="GO" id="GO:0019632">
    <property type="term" value="P:shikimate metabolic process"/>
    <property type="evidence" value="ECO:0007669"/>
    <property type="project" value="InterPro"/>
</dbReference>
<evidence type="ECO:0000256" key="1">
    <source>
        <dbReference type="ARBA" id="ARBA00004871"/>
    </source>
</evidence>
<keyword evidence="6 8" id="KW-0057">Aromatic amino acid biosynthesis</keyword>
<name>A0A4Y9EKD4_9SPHN</name>
<comment type="pathway">
    <text evidence="1 8">Metabolic intermediate biosynthesis; chorismate biosynthesis; chorismate from D-erythrose 4-phosphate and phosphoenolpyruvate: step 4/7.</text>
</comment>
<protein>
    <recommendedName>
        <fullName evidence="2 8">Shikimate dehydrogenase (NADP(+))</fullName>
        <shortName evidence="8">SDH</shortName>
        <ecNumber evidence="2 8">1.1.1.25</ecNumber>
    </recommendedName>
</protein>
<dbReference type="GO" id="GO:0008652">
    <property type="term" value="P:amino acid biosynthetic process"/>
    <property type="evidence" value="ECO:0007669"/>
    <property type="project" value="UniProtKB-KW"/>
</dbReference>
<feature type="binding site" evidence="8">
    <location>
        <position position="104"/>
    </location>
    <ligand>
        <name>shikimate</name>
        <dbReference type="ChEBI" id="CHEBI:36208"/>
    </ligand>
</feature>
<reference evidence="10 11" key="1">
    <citation type="submission" date="2019-02" db="EMBL/GenBank/DDBJ databases">
        <title>Polymorphobacter sp. isolated from the lake at the Tibet of China.</title>
        <authorList>
            <person name="Li A."/>
        </authorList>
    </citation>
    <scope>NUCLEOTIDE SEQUENCE [LARGE SCALE GENOMIC DNA]</scope>
    <source>
        <strain evidence="10 11">DJ1R-1</strain>
    </source>
</reference>
<dbReference type="EC" id="1.1.1.25" evidence="2 8"/>
<dbReference type="Gene3D" id="3.40.50.10860">
    <property type="entry name" value="Leucine Dehydrogenase, chain A, domain 1"/>
    <property type="match status" value="1"/>
</dbReference>
<evidence type="ECO:0000256" key="6">
    <source>
        <dbReference type="ARBA" id="ARBA00023141"/>
    </source>
</evidence>
<evidence type="ECO:0000313" key="10">
    <source>
        <dbReference type="EMBL" id="TFU00320.1"/>
    </source>
</evidence>
<dbReference type="InterPro" id="IPR046346">
    <property type="entry name" value="Aminoacid_DH-like_N_sf"/>
</dbReference>
<proteinExistence type="inferred from homology"/>
<evidence type="ECO:0000313" key="11">
    <source>
        <dbReference type="Proteomes" id="UP000297737"/>
    </source>
</evidence>
<feature type="binding site" evidence="8">
    <location>
        <position position="89"/>
    </location>
    <ligand>
        <name>shikimate</name>
        <dbReference type="ChEBI" id="CHEBI:36208"/>
    </ligand>
</feature>
<feature type="binding site" evidence="8">
    <location>
        <begin position="126"/>
        <end position="130"/>
    </location>
    <ligand>
        <name>NADP(+)</name>
        <dbReference type="ChEBI" id="CHEBI:58349"/>
    </ligand>
</feature>
<comment type="similarity">
    <text evidence="8">Belongs to the shikimate dehydrogenase family.</text>
</comment>
<keyword evidence="11" id="KW-1185">Reference proteome</keyword>
<organism evidence="10 11">
    <name type="scientific">Glacieibacterium arshaanense</name>
    <dbReference type="NCBI Taxonomy" id="2511025"/>
    <lineage>
        <taxon>Bacteria</taxon>
        <taxon>Pseudomonadati</taxon>
        <taxon>Pseudomonadota</taxon>
        <taxon>Alphaproteobacteria</taxon>
        <taxon>Sphingomonadales</taxon>
        <taxon>Sphingosinicellaceae</taxon>
        <taxon>Glacieibacterium</taxon>
    </lineage>
</organism>
<comment type="function">
    <text evidence="8">Involved in the biosynthesis of the chorismate, which leads to the biosynthesis of aromatic amino acids. Catalyzes the reversible NADPH linked reduction of 3-dehydroshikimate (DHSA) to yield shikimate (SA).</text>
</comment>
<evidence type="ECO:0000256" key="2">
    <source>
        <dbReference type="ARBA" id="ARBA00012962"/>
    </source>
</evidence>
<accession>A0A4Y9EKD4</accession>
<dbReference type="HAMAP" id="MF_00222">
    <property type="entry name" value="Shikimate_DH_AroE"/>
    <property type="match status" value="1"/>
</dbReference>
<dbReference type="PANTHER" id="PTHR21089">
    <property type="entry name" value="SHIKIMATE DEHYDROGENASE"/>
    <property type="match status" value="1"/>
</dbReference>
<dbReference type="GO" id="GO:0009423">
    <property type="term" value="P:chorismate biosynthetic process"/>
    <property type="evidence" value="ECO:0007669"/>
    <property type="project" value="UniProtKB-UniRule"/>
</dbReference>
<dbReference type="InterPro" id="IPR013708">
    <property type="entry name" value="Shikimate_DH-bd_N"/>
</dbReference>
<dbReference type="Gene3D" id="3.40.50.720">
    <property type="entry name" value="NAD(P)-binding Rossmann-like Domain"/>
    <property type="match status" value="1"/>
</dbReference>
<dbReference type="GO" id="GO:0004764">
    <property type="term" value="F:shikimate 3-dehydrogenase (NADP+) activity"/>
    <property type="evidence" value="ECO:0007669"/>
    <property type="project" value="UniProtKB-UniRule"/>
</dbReference>